<accession>A0A1H8FXR6</accession>
<dbReference type="GO" id="GO:0000428">
    <property type="term" value="C:DNA-directed RNA polymerase complex"/>
    <property type="evidence" value="ECO:0007669"/>
    <property type="project" value="UniProtKB-KW"/>
</dbReference>
<dbReference type="EMBL" id="FOBW01000012">
    <property type="protein sequence ID" value="SEN36325.1"/>
    <property type="molecule type" value="Genomic_DNA"/>
</dbReference>
<evidence type="ECO:0000256" key="1">
    <source>
        <dbReference type="ARBA" id="ARBA00023015"/>
    </source>
</evidence>
<dbReference type="InterPro" id="IPR013325">
    <property type="entry name" value="RNA_pol_sigma_r2"/>
</dbReference>
<dbReference type="SUPFAM" id="SSF88946">
    <property type="entry name" value="Sigma2 domain of RNA polymerase sigma factors"/>
    <property type="match status" value="1"/>
</dbReference>
<reference evidence="8" key="1">
    <citation type="submission" date="2016-10" db="EMBL/GenBank/DDBJ databases">
        <authorList>
            <person name="Varghese N."/>
            <person name="Submissions S."/>
        </authorList>
    </citation>
    <scope>NUCLEOTIDE SEQUENCE [LARGE SCALE GENOMIC DNA]</scope>
    <source>
        <strain evidence="8">B48,IBRC-M 10115,DSM 25386,CECT 8001</strain>
    </source>
</reference>
<keyword evidence="4" id="KW-0804">Transcription</keyword>
<dbReference type="GO" id="GO:0016987">
    <property type="term" value="F:sigma factor activity"/>
    <property type="evidence" value="ECO:0007669"/>
    <property type="project" value="UniProtKB-KW"/>
</dbReference>
<evidence type="ECO:0000256" key="4">
    <source>
        <dbReference type="ARBA" id="ARBA00023163"/>
    </source>
</evidence>
<dbReference type="Pfam" id="PF08281">
    <property type="entry name" value="Sigma70_r4_2"/>
    <property type="match status" value="1"/>
</dbReference>
<organism evidence="7 8">
    <name type="scientific">Mesobacillus persicus</name>
    <dbReference type="NCBI Taxonomy" id="930146"/>
    <lineage>
        <taxon>Bacteria</taxon>
        <taxon>Bacillati</taxon>
        <taxon>Bacillota</taxon>
        <taxon>Bacilli</taxon>
        <taxon>Bacillales</taxon>
        <taxon>Bacillaceae</taxon>
        <taxon>Mesobacillus</taxon>
    </lineage>
</organism>
<dbReference type="GO" id="GO:0003677">
    <property type="term" value="F:DNA binding"/>
    <property type="evidence" value="ECO:0007669"/>
    <property type="project" value="UniProtKB-KW"/>
</dbReference>
<keyword evidence="1" id="KW-0805">Transcription regulation</keyword>
<keyword evidence="7" id="KW-0240">DNA-directed RNA polymerase</keyword>
<dbReference type="RefSeq" id="WP_090747913.1">
    <property type="nucleotide sequence ID" value="NZ_FOBW01000012.1"/>
</dbReference>
<keyword evidence="2" id="KW-0731">Sigma factor</keyword>
<feature type="domain" description="RNA polymerase sigma factor 70 region 4 type 2" evidence="6">
    <location>
        <begin position="111"/>
        <end position="156"/>
    </location>
</feature>
<dbReference type="InterPro" id="IPR007627">
    <property type="entry name" value="RNA_pol_sigma70_r2"/>
</dbReference>
<dbReference type="InterPro" id="IPR036388">
    <property type="entry name" value="WH-like_DNA-bd_sf"/>
</dbReference>
<dbReference type="AlphaFoldDB" id="A0A1H8FXR6"/>
<protein>
    <submittedName>
        <fullName evidence="7">DNA-directed RNA polymerase</fullName>
    </submittedName>
</protein>
<proteinExistence type="predicted"/>
<sequence length="161" mass="18737">MESFEQVAEQYTPMIYSIIRSLNIYKNKDDYFQIGQIGLWEAYERFDPEKGQFLNYAYTYIKGKILTELKKSKNYEDHTCPASEEFWGAIEDPWTTCPLEEDILLSFCKSNQLTENQTKWVLYYCLKGFSIKEIAEIEHVSPSAVKAWRAGAKKKLIGDGS</sequence>
<evidence type="ECO:0000313" key="7">
    <source>
        <dbReference type="EMBL" id="SEN36325.1"/>
    </source>
</evidence>
<evidence type="ECO:0000259" key="5">
    <source>
        <dbReference type="Pfam" id="PF04542"/>
    </source>
</evidence>
<dbReference type="STRING" id="930146.SAMN05192533_1121"/>
<dbReference type="Pfam" id="PF04542">
    <property type="entry name" value="Sigma70_r2"/>
    <property type="match status" value="1"/>
</dbReference>
<evidence type="ECO:0000256" key="3">
    <source>
        <dbReference type="ARBA" id="ARBA00023125"/>
    </source>
</evidence>
<dbReference type="Proteomes" id="UP000198553">
    <property type="component" value="Unassembled WGS sequence"/>
</dbReference>
<keyword evidence="8" id="KW-1185">Reference proteome</keyword>
<evidence type="ECO:0000256" key="2">
    <source>
        <dbReference type="ARBA" id="ARBA00023082"/>
    </source>
</evidence>
<dbReference type="SUPFAM" id="SSF88659">
    <property type="entry name" value="Sigma3 and sigma4 domains of RNA polymerase sigma factors"/>
    <property type="match status" value="1"/>
</dbReference>
<dbReference type="InterPro" id="IPR014284">
    <property type="entry name" value="RNA_pol_sigma-70_dom"/>
</dbReference>
<evidence type="ECO:0000259" key="6">
    <source>
        <dbReference type="Pfam" id="PF08281"/>
    </source>
</evidence>
<gene>
    <name evidence="7" type="ORF">SAMN05192533_1121</name>
</gene>
<dbReference type="InterPro" id="IPR013249">
    <property type="entry name" value="RNA_pol_sigma70_r4_t2"/>
</dbReference>
<dbReference type="NCBIfam" id="TIGR02937">
    <property type="entry name" value="sigma70-ECF"/>
    <property type="match status" value="1"/>
</dbReference>
<dbReference type="InterPro" id="IPR013324">
    <property type="entry name" value="RNA_pol_sigma_r3/r4-like"/>
</dbReference>
<feature type="domain" description="RNA polymerase sigma-70 region 2" evidence="5">
    <location>
        <begin position="9"/>
        <end position="73"/>
    </location>
</feature>
<dbReference type="PANTHER" id="PTHR30385">
    <property type="entry name" value="SIGMA FACTOR F FLAGELLAR"/>
    <property type="match status" value="1"/>
</dbReference>
<dbReference type="Gene3D" id="1.10.1740.10">
    <property type="match status" value="1"/>
</dbReference>
<dbReference type="Gene3D" id="1.10.10.10">
    <property type="entry name" value="Winged helix-like DNA-binding domain superfamily/Winged helix DNA-binding domain"/>
    <property type="match status" value="1"/>
</dbReference>
<dbReference type="OrthoDB" id="9783788at2"/>
<dbReference type="GO" id="GO:0006352">
    <property type="term" value="P:DNA-templated transcription initiation"/>
    <property type="evidence" value="ECO:0007669"/>
    <property type="project" value="InterPro"/>
</dbReference>
<evidence type="ECO:0000313" key="8">
    <source>
        <dbReference type="Proteomes" id="UP000198553"/>
    </source>
</evidence>
<keyword evidence="3" id="KW-0238">DNA-binding</keyword>
<name>A0A1H8FXR6_9BACI</name>